<evidence type="ECO:0000313" key="2">
    <source>
        <dbReference type="EMBL" id="OCL07345.1"/>
    </source>
</evidence>
<reference evidence="2 3" key="1">
    <citation type="journal article" date="2016" name="Nat. Commun.">
        <title>Ectomycorrhizal ecology is imprinted in the genome of the dominant symbiotic fungus Cenococcum geophilum.</title>
        <authorList>
            <consortium name="DOE Joint Genome Institute"/>
            <person name="Peter M."/>
            <person name="Kohler A."/>
            <person name="Ohm R.A."/>
            <person name="Kuo A."/>
            <person name="Krutzmann J."/>
            <person name="Morin E."/>
            <person name="Arend M."/>
            <person name="Barry K.W."/>
            <person name="Binder M."/>
            <person name="Choi C."/>
            <person name="Clum A."/>
            <person name="Copeland A."/>
            <person name="Grisel N."/>
            <person name="Haridas S."/>
            <person name="Kipfer T."/>
            <person name="LaButti K."/>
            <person name="Lindquist E."/>
            <person name="Lipzen A."/>
            <person name="Maire R."/>
            <person name="Meier B."/>
            <person name="Mihaltcheva S."/>
            <person name="Molinier V."/>
            <person name="Murat C."/>
            <person name="Poggeler S."/>
            <person name="Quandt C.A."/>
            <person name="Sperisen C."/>
            <person name="Tritt A."/>
            <person name="Tisserant E."/>
            <person name="Crous P.W."/>
            <person name="Henrissat B."/>
            <person name="Nehls U."/>
            <person name="Egli S."/>
            <person name="Spatafora J.W."/>
            <person name="Grigoriev I.V."/>
            <person name="Martin F.M."/>
        </authorList>
    </citation>
    <scope>NUCLEOTIDE SEQUENCE [LARGE SCALE GENOMIC DNA]</scope>
    <source>
        <strain evidence="2 3">CBS 207.34</strain>
    </source>
</reference>
<accession>A0A8E2EYM8</accession>
<proteinExistence type="predicted"/>
<keyword evidence="3" id="KW-1185">Reference proteome</keyword>
<dbReference type="Proteomes" id="UP000250140">
    <property type="component" value="Unassembled WGS sequence"/>
</dbReference>
<evidence type="ECO:0000256" key="1">
    <source>
        <dbReference type="SAM" id="MobiDB-lite"/>
    </source>
</evidence>
<dbReference type="AlphaFoldDB" id="A0A8E2EYM8"/>
<name>A0A8E2EYM8_9PEZI</name>
<organism evidence="2 3">
    <name type="scientific">Glonium stellatum</name>
    <dbReference type="NCBI Taxonomy" id="574774"/>
    <lineage>
        <taxon>Eukaryota</taxon>
        <taxon>Fungi</taxon>
        <taxon>Dikarya</taxon>
        <taxon>Ascomycota</taxon>
        <taxon>Pezizomycotina</taxon>
        <taxon>Dothideomycetes</taxon>
        <taxon>Pleosporomycetidae</taxon>
        <taxon>Gloniales</taxon>
        <taxon>Gloniaceae</taxon>
        <taxon>Glonium</taxon>
    </lineage>
</organism>
<evidence type="ECO:0000313" key="3">
    <source>
        <dbReference type="Proteomes" id="UP000250140"/>
    </source>
</evidence>
<protein>
    <submittedName>
        <fullName evidence="2">Uncharacterized protein</fullName>
    </submittedName>
</protein>
<feature type="region of interest" description="Disordered" evidence="1">
    <location>
        <begin position="1"/>
        <end position="30"/>
    </location>
</feature>
<sequence>MPPVNASRELGRMVQGGSLAGAREKRSEKGNEWMREMVWDAELDPEHAACRTSLQQTQLMRRANRSQHLARSRNAYRRLMRAAAARDSPGGDGAITAKAEGVRADWQARRQVVRGSERLLDSVIEMARIARPMGPLGDLADRPAMATGIIWVAYSGQQRPGATWSDQELATLRQSLRSLPTSTNCPRSTPTETTSAMRISAPVSSSCQYRRKGAAGLLVHFALLAENHAAHWLPSQIFCCPPGEFALPVAHVWMLGQHCLVYCLRTLTDVCLGLRSPVCSPGVPDQTRLDLALELL</sequence>
<dbReference type="EMBL" id="KV749890">
    <property type="protein sequence ID" value="OCL07345.1"/>
    <property type="molecule type" value="Genomic_DNA"/>
</dbReference>
<gene>
    <name evidence="2" type="ORF">AOQ84DRAFT_222961</name>
</gene>